<dbReference type="SMART" id="SM00100">
    <property type="entry name" value="cNMP"/>
    <property type="match status" value="1"/>
</dbReference>
<reference evidence="5" key="1">
    <citation type="submission" date="2021-12" db="EMBL/GenBank/DDBJ databases">
        <title>Prjna785345.</title>
        <authorList>
            <person name="Rujirawat T."/>
            <person name="Krajaejun T."/>
        </authorList>
    </citation>
    <scope>NUCLEOTIDE SEQUENCE</scope>
    <source>
        <strain evidence="5">Pi057C3</strain>
    </source>
</reference>
<gene>
    <name evidence="5" type="ORF">P43SY_010126</name>
</gene>
<dbReference type="Gene3D" id="1.10.287.630">
    <property type="entry name" value="Helix hairpin bin"/>
    <property type="match status" value="1"/>
</dbReference>
<organism evidence="5 6">
    <name type="scientific">Pythium insidiosum</name>
    <name type="common">Pythiosis disease agent</name>
    <dbReference type="NCBI Taxonomy" id="114742"/>
    <lineage>
        <taxon>Eukaryota</taxon>
        <taxon>Sar</taxon>
        <taxon>Stramenopiles</taxon>
        <taxon>Oomycota</taxon>
        <taxon>Peronosporomycetes</taxon>
        <taxon>Pythiales</taxon>
        <taxon>Pythiaceae</taxon>
        <taxon>Pythium</taxon>
    </lineage>
</organism>
<proteinExistence type="predicted"/>
<dbReference type="GO" id="GO:0005221">
    <property type="term" value="F:intracellularly cyclic nucleotide-activated monoatomic cation channel activity"/>
    <property type="evidence" value="ECO:0007669"/>
    <property type="project" value="InterPro"/>
</dbReference>
<dbReference type="InterPro" id="IPR003938">
    <property type="entry name" value="K_chnl_volt-dep_EAG/ELK/ERG"/>
</dbReference>
<dbReference type="InterPro" id="IPR018490">
    <property type="entry name" value="cNMP-bd_dom_sf"/>
</dbReference>
<dbReference type="AlphaFoldDB" id="A0AAD5LB27"/>
<dbReference type="PANTHER" id="PTHR45638:SF11">
    <property type="entry name" value="CYCLIC NUCLEOTIDE-GATED CATION CHANNEL SUBUNIT A"/>
    <property type="match status" value="1"/>
</dbReference>
<dbReference type="PRINTS" id="PR01463">
    <property type="entry name" value="EAGCHANLFMLY"/>
</dbReference>
<dbReference type="CDD" id="cd00038">
    <property type="entry name" value="CAP_ED"/>
    <property type="match status" value="1"/>
</dbReference>
<dbReference type="PANTHER" id="PTHR45638">
    <property type="entry name" value="CYCLIC NUCLEOTIDE-GATED CATION CHANNEL SUBUNIT A"/>
    <property type="match status" value="1"/>
</dbReference>
<keyword evidence="3" id="KW-0472">Membrane</keyword>
<keyword evidence="1" id="KW-0813">Transport</keyword>
<evidence type="ECO:0000256" key="1">
    <source>
        <dbReference type="ARBA" id="ARBA00023286"/>
    </source>
</evidence>
<dbReference type="SUPFAM" id="SSF51206">
    <property type="entry name" value="cAMP-binding domain-like"/>
    <property type="match status" value="1"/>
</dbReference>
<feature type="transmembrane region" description="Helical" evidence="3">
    <location>
        <begin position="114"/>
        <end position="137"/>
    </location>
</feature>
<sequence>MFSVGSSVEDAKSTTITNTNPAIETPRKFERAIRNLSKAWNLLMLFITTYFAITVPLKAAFSNELENVPSLVTWSAIEYLMDVICILDVSLRIRRAVHHEKFMNAKTKTQRLSALMYDGFLLDIVASLPLELCIFFNRTQFVDLSFKERWPTLCLLRLNKLLYTQHTPELCGILTRYAVYDLKVPLPAAYVGFAQSLITYVMMGHWIACMWYGVSVVSYRRFAVSWLSIPGMLSVGSHTSGHQLTSAEVDHVSLARKYMRSMHFSVGSITTTFYGDVVSFNVPEMMIEMLVNLMSIYIFGSLIAAHGEIHEVYSRKKALFEQNLLELQHFLQHNTVPKGLKRQVKSYYASIWRRRHGDAEFAAIQGLSRSLREDVVYETMLPFVCKVSGFRHLDIRFLRGLLTRLQYIVCSENEEVVIRGDIDRSMYFIDKGRVLVKQGTAEVTKEEGEFFGEMALLYGIPREETCIALSVSELYRLDHGPYEELVQEFPEQRQKTRREWTACAPASTPALAPLTHGPVHDDEIDEQLVQQGFVYRAGMQLLASLNHVDAFAAREIGWKIKDSARRHAQRVFAQRSHPQ</sequence>
<name>A0AAD5LB27_PYTIN</name>
<dbReference type="PROSITE" id="PS50042">
    <property type="entry name" value="CNMP_BINDING_3"/>
    <property type="match status" value="1"/>
</dbReference>
<feature type="transmembrane region" description="Helical" evidence="3">
    <location>
        <begin position="188"/>
        <end position="212"/>
    </location>
</feature>
<dbReference type="Pfam" id="PF00027">
    <property type="entry name" value="cNMP_binding"/>
    <property type="match status" value="1"/>
</dbReference>
<keyword evidence="3" id="KW-0812">Transmembrane</keyword>
<feature type="transmembrane region" description="Helical" evidence="3">
    <location>
        <begin position="39"/>
        <end position="59"/>
    </location>
</feature>
<dbReference type="EMBL" id="JAKCXM010000371">
    <property type="protein sequence ID" value="KAJ0394970.1"/>
    <property type="molecule type" value="Genomic_DNA"/>
</dbReference>
<protein>
    <recommendedName>
        <fullName evidence="4">Cyclic nucleotide-binding domain-containing protein</fullName>
    </recommendedName>
</protein>
<keyword evidence="6" id="KW-1185">Reference proteome</keyword>
<dbReference type="InterPro" id="IPR014710">
    <property type="entry name" value="RmlC-like_jellyroll"/>
</dbReference>
<feature type="transmembrane region" description="Helical" evidence="3">
    <location>
        <begin position="71"/>
        <end position="93"/>
    </location>
</feature>
<dbReference type="Gene3D" id="2.60.120.10">
    <property type="entry name" value="Jelly Rolls"/>
    <property type="match status" value="1"/>
</dbReference>
<feature type="domain" description="Cyclic nucleotide-binding" evidence="4">
    <location>
        <begin position="389"/>
        <end position="503"/>
    </location>
</feature>
<comment type="caution">
    <text evidence="5">The sequence shown here is derived from an EMBL/GenBank/DDBJ whole genome shotgun (WGS) entry which is preliminary data.</text>
</comment>
<dbReference type="Gene3D" id="1.10.287.70">
    <property type="match status" value="1"/>
</dbReference>
<dbReference type="InterPro" id="IPR050866">
    <property type="entry name" value="CNG_cation_channel"/>
</dbReference>
<dbReference type="InterPro" id="IPR000595">
    <property type="entry name" value="cNMP-bd_dom"/>
</dbReference>
<evidence type="ECO:0000256" key="2">
    <source>
        <dbReference type="ARBA" id="ARBA00023303"/>
    </source>
</evidence>
<dbReference type="SUPFAM" id="SSF81324">
    <property type="entry name" value="Voltage-gated potassium channels"/>
    <property type="match status" value="1"/>
</dbReference>
<evidence type="ECO:0000313" key="5">
    <source>
        <dbReference type="EMBL" id="KAJ0394970.1"/>
    </source>
</evidence>
<dbReference type="GO" id="GO:0005249">
    <property type="term" value="F:voltage-gated potassium channel activity"/>
    <property type="evidence" value="ECO:0007669"/>
    <property type="project" value="InterPro"/>
</dbReference>
<keyword evidence="2" id="KW-0407">Ion channel</keyword>
<keyword evidence="1" id="KW-1071">Ligand-gated ion channel</keyword>
<dbReference type="GO" id="GO:0044877">
    <property type="term" value="F:protein-containing complex binding"/>
    <property type="evidence" value="ECO:0007669"/>
    <property type="project" value="TreeGrafter"/>
</dbReference>
<accession>A0AAD5LB27</accession>
<evidence type="ECO:0000259" key="4">
    <source>
        <dbReference type="PROSITE" id="PS50042"/>
    </source>
</evidence>
<feature type="transmembrane region" description="Helical" evidence="3">
    <location>
        <begin position="264"/>
        <end position="283"/>
    </location>
</feature>
<dbReference type="Proteomes" id="UP001209570">
    <property type="component" value="Unassembled WGS sequence"/>
</dbReference>
<evidence type="ECO:0000256" key="3">
    <source>
        <dbReference type="SAM" id="Phobius"/>
    </source>
</evidence>
<keyword evidence="1" id="KW-0406">Ion transport</keyword>
<keyword evidence="3" id="KW-1133">Transmembrane helix</keyword>
<evidence type="ECO:0000313" key="6">
    <source>
        <dbReference type="Proteomes" id="UP001209570"/>
    </source>
</evidence>
<dbReference type="GO" id="GO:0016020">
    <property type="term" value="C:membrane"/>
    <property type="evidence" value="ECO:0007669"/>
    <property type="project" value="InterPro"/>
</dbReference>